<feature type="region of interest" description="Disordered" evidence="1">
    <location>
        <begin position="1"/>
        <end position="22"/>
    </location>
</feature>
<sequence length="88" mass="9872">MEADITADIVGKTERNRNGKEAKRVQQLARELRTVERFVHGLVDFLWAGRCGACDHIPSVSEVMSLGARKTDFPWLACDMVLNKSNIV</sequence>
<feature type="compositionally biased region" description="Basic and acidic residues" evidence="1">
    <location>
        <begin position="11"/>
        <end position="22"/>
    </location>
</feature>
<dbReference type="Gramene" id="KCW53872">
    <property type="protein sequence ID" value="KCW53872"/>
    <property type="gene ID" value="EUGRSUZ_J03090"/>
</dbReference>
<evidence type="ECO:0000313" key="2">
    <source>
        <dbReference type="EMBL" id="KCW53873.1"/>
    </source>
</evidence>
<organism evidence="2">
    <name type="scientific">Eucalyptus grandis</name>
    <name type="common">Flooded gum</name>
    <dbReference type="NCBI Taxonomy" id="71139"/>
    <lineage>
        <taxon>Eukaryota</taxon>
        <taxon>Viridiplantae</taxon>
        <taxon>Streptophyta</taxon>
        <taxon>Embryophyta</taxon>
        <taxon>Tracheophyta</taxon>
        <taxon>Spermatophyta</taxon>
        <taxon>Magnoliopsida</taxon>
        <taxon>eudicotyledons</taxon>
        <taxon>Gunneridae</taxon>
        <taxon>Pentapetalae</taxon>
        <taxon>rosids</taxon>
        <taxon>malvids</taxon>
        <taxon>Myrtales</taxon>
        <taxon>Myrtaceae</taxon>
        <taxon>Myrtoideae</taxon>
        <taxon>Eucalypteae</taxon>
        <taxon>Eucalyptus</taxon>
    </lineage>
</organism>
<accession>A0A059AJ66</accession>
<name>A0A059AJ66_EUCGR</name>
<proteinExistence type="predicted"/>
<reference evidence="2" key="1">
    <citation type="submission" date="2013-07" db="EMBL/GenBank/DDBJ databases">
        <title>The genome of Eucalyptus grandis.</title>
        <authorList>
            <person name="Schmutz J."/>
            <person name="Hayes R."/>
            <person name="Myburg A."/>
            <person name="Tuskan G."/>
            <person name="Grattapaglia D."/>
            <person name="Rokhsar D.S."/>
        </authorList>
    </citation>
    <scope>NUCLEOTIDE SEQUENCE</scope>
    <source>
        <tissue evidence="2">Leaf extractions</tissue>
    </source>
</reference>
<evidence type="ECO:0000256" key="1">
    <source>
        <dbReference type="SAM" id="MobiDB-lite"/>
    </source>
</evidence>
<dbReference type="AlphaFoldDB" id="A0A059AJ66"/>
<dbReference type="EMBL" id="KK198762">
    <property type="protein sequence ID" value="KCW53873.1"/>
    <property type="molecule type" value="Genomic_DNA"/>
</dbReference>
<dbReference type="EMBL" id="KK198762">
    <property type="protein sequence ID" value="KCW53872.1"/>
    <property type="molecule type" value="Genomic_DNA"/>
</dbReference>
<dbReference type="Gramene" id="KCW53873">
    <property type="protein sequence ID" value="KCW53873"/>
    <property type="gene ID" value="EUGRSUZ_J03090"/>
</dbReference>
<protein>
    <submittedName>
        <fullName evidence="2">Uncharacterized protein</fullName>
    </submittedName>
</protein>
<gene>
    <name evidence="2" type="ORF">EUGRSUZ_J03090</name>
</gene>